<organism evidence="3 4">
    <name type="scientific">Corallococcus soli</name>
    <dbReference type="NCBI Taxonomy" id="2710757"/>
    <lineage>
        <taxon>Bacteria</taxon>
        <taxon>Pseudomonadati</taxon>
        <taxon>Myxococcota</taxon>
        <taxon>Myxococcia</taxon>
        <taxon>Myxococcales</taxon>
        <taxon>Cystobacterineae</taxon>
        <taxon>Myxococcaceae</taxon>
        <taxon>Corallococcus</taxon>
    </lineage>
</organism>
<keyword evidence="4" id="KW-1185">Reference proteome</keyword>
<protein>
    <submittedName>
        <fullName evidence="3">Class I SAM-dependent methyltransferase</fullName>
    </submittedName>
</protein>
<evidence type="ECO:0000259" key="2">
    <source>
        <dbReference type="Pfam" id="PF08241"/>
    </source>
</evidence>
<dbReference type="InterPro" id="IPR029063">
    <property type="entry name" value="SAM-dependent_MTases_sf"/>
</dbReference>
<evidence type="ECO:0000313" key="4">
    <source>
        <dbReference type="Proteomes" id="UP001516472"/>
    </source>
</evidence>
<dbReference type="Pfam" id="PF08241">
    <property type="entry name" value="Methyltransf_11"/>
    <property type="match status" value="1"/>
</dbReference>
<dbReference type="Gene3D" id="3.40.50.150">
    <property type="entry name" value="Vaccinia Virus protein VP39"/>
    <property type="match status" value="1"/>
</dbReference>
<dbReference type="InterPro" id="IPR013216">
    <property type="entry name" value="Methyltransf_11"/>
</dbReference>
<dbReference type="SUPFAM" id="SSF53335">
    <property type="entry name" value="S-adenosyl-L-methionine-dependent methyltransferases"/>
    <property type="match status" value="1"/>
</dbReference>
<feature type="compositionally biased region" description="Basic and acidic residues" evidence="1">
    <location>
        <begin position="1"/>
        <end position="13"/>
    </location>
</feature>
<keyword evidence="3" id="KW-0808">Transferase</keyword>
<keyword evidence="3" id="KW-0489">Methyltransferase</keyword>
<dbReference type="GO" id="GO:0032259">
    <property type="term" value="P:methylation"/>
    <property type="evidence" value="ECO:0007669"/>
    <property type="project" value="UniProtKB-KW"/>
</dbReference>
<gene>
    <name evidence="3" type="ORF">G4177_00480</name>
</gene>
<feature type="region of interest" description="Disordered" evidence="1">
    <location>
        <begin position="1"/>
        <end position="33"/>
    </location>
</feature>
<reference evidence="3 4" key="1">
    <citation type="submission" date="2020-02" db="EMBL/GenBank/DDBJ databases">
        <authorList>
            <person name="Babadi Z.K."/>
            <person name="Risdian C."/>
            <person name="Ebrahimipour G.H."/>
            <person name="Wink J."/>
        </authorList>
    </citation>
    <scope>NUCLEOTIDE SEQUENCE [LARGE SCALE GENOMIC DNA]</scope>
    <source>
        <strain evidence="3 4">ZKHCc1 1396</strain>
    </source>
</reference>
<dbReference type="Proteomes" id="UP001516472">
    <property type="component" value="Unassembled WGS sequence"/>
</dbReference>
<evidence type="ECO:0000256" key="1">
    <source>
        <dbReference type="SAM" id="MobiDB-lite"/>
    </source>
</evidence>
<name>A0ABR9PFF3_9BACT</name>
<proteinExistence type="predicted"/>
<dbReference type="GO" id="GO:0008168">
    <property type="term" value="F:methyltransferase activity"/>
    <property type="evidence" value="ECO:0007669"/>
    <property type="project" value="UniProtKB-KW"/>
</dbReference>
<sequence length="404" mass="43854">MTPLRRPSDREAPRLLAPDTGRPLYPRSPATPDLWTDGTGHWPVVDGIPFLRTGRDLLRDAVIQALEVGDRRHALALLLRDQDDHARLSPPSLDDAAAVVAGVEEGRMGLREAMDRLRFGPVAAYFAYRQSAPTFLSALGLLAQHWDTPPCLVEVACGIGQVLREVTLRGTPGVGVDVVFAKLWLARHFIVPRAQLVCADVAATGLPLSCVEGATVLCHDAFYFLPDKAGVLLEMRRVAGATGRVLVGHAHNRRVDQRGVGGTPLSPEEYAALLPHAACYDDAAFVTGFLEQRPVPAAPPAALEHAEALSFACPATPGRRAIDFGAPLPHARLRPNPLLTTRDGLLGPAWPTPGLALEYAHADYLRGEDADDTALFASACRGAMPDERPFLLRRRWLLDLPERW</sequence>
<dbReference type="EMBL" id="JAAIYO010000001">
    <property type="protein sequence ID" value="MBE4746645.1"/>
    <property type="molecule type" value="Genomic_DNA"/>
</dbReference>
<accession>A0ABR9PFF3</accession>
<feature type="domain" description="Methyltransferase type 11" evidence="2">
    <location>
        <begin position="154"/>
        <end position="246"/>
    </location>
</feature>
<evidence type="ECO:0000313" key="3">
    <source>
        <dbReference type="EMBL" id="MBE4746645.1"/>
    </source>
</evidence>
<comment type="caution">
    <text evidence="3">The sequence shown here is derived from an EMBL/GenBank/DDBJ whole genome shotgun (WGS) entry which is preliminary data.</text>
</comment>